<dbReference type="CDD" id="cd07182">
    <property type="entry name" value="RNase_HII_bacteria_HII_like"/>
    <property type="match status" value="1"/>
</dbReference>
<keyword evidence="13 14" id="KW-0464">Manganese</keyword>
<dbReference type="GO" id="GO:0004523">
    <property type="term" value="F:RNA-DNA hybrid ribonuclease activity"/>
    <property type="evidence" value="ECO:0007669"/>
    <property type="project" value="UniProtKB-UniRule"/>
</dbReference>
<dbReference type="KEGG" id="sva:SVA_1380"/>
<proteinExistence type="inferred from homology"/>
<organism evidence="18 19">
    <name type="scientific">Sulfurifustis variabilis</name>
    <dbReference type="NCBI Taxonomy" id="1675686"/>
    <lineage>
        <taxon>Bacteria</taxon>
        <taxon>Pseudomonadati</taxon>
        <taxon>Pseudomonadota</taxon>
        <taxon>Gammaproteobacteria</taxon>
        <taxon>Acidiferrobacterales</taxon>
        <taxon>Acidiferrobacteraceae</taxon>
        <taxon>Sulfurifustis</taxon>
    </lineage>
</organism>
<keyword evidence="11 14" id="KW-0255">Endonuclease</keyword>
<feature type="binding site" evidence="14 15">
    <location>
        <position position="175"/>
    </location>
    <ligand>
        <name>a divalent metal cation</name>
        <dbReference type="ChEBI" id="CHEBI:60240"/>
    </ligand>
</feature>
<evidence type="ECO:0000313" key="18">
    <source>
        <dbReference type="EMBL" id="BAU47945.1"/>
    </source>
</evidence>
<evidence type="ECO:0000256" key="13">
    <source>
        <dbReference type="ARBA" id="ARBA00023211"/>
    </source>
</evidence>
<keyword evidence="12 14" id="KW-0378">Hydrolase</keyword>
<evidence type="ECO:0000256" key="3">
    <source>
        <dbReference type="ARBA" id="ARBA00004065"/>
    </source>
</evidence>
<comment type="similarity">
    <text evidence="5 14 16">Belongs to the RNase HII family.</text>
</comment>
<dbReference type="Gene3D" id="3.30.420.10">
    <property type="entry name" value="Ribonuclease H-like superfamily/Ribonuclease H"/>
    <property type="match status" value="1"/>
</dbReference>
<feature type="binding site" evidence="14 15">
    <location>
        <position position="84"/>
    </location>
    <ligand>
        <name>a divalent metal cation</name>
        <dbReference type="ChEBI" id="CHEBI:60240"/>
    </ligand>
</feature>
<sequence>MALDLQKLAISEIRARLLKDDGPVSPQLLNALKRDARRGVRDLYTLAKRRADRAREERARLDAMLNFERVLWKSGVKYIAGVDEVGVGPLAGPVVAAAVVFAPDTSIDGVDDSKRLDPERRRELADRIRDSALGIGIGAATVEEIDRLNVYQAGLLAMRRAVEALPLPPQHVLVDARTIPGVAAPQNPFTKGDGINFSIAAASIVAKTHRDRLMEECDPQYPEYGFARHKGYSTPEHQAAIRRYGPCPLHRVSYPFIRELRGQYSPLFYELQALLARARTAKQLDAVERRFKTCSEELGEHEARKLKLVLSRRWKAL</sequence>
<evidence type="ECO:0000256" key="9">
    <source>
        <dbReference type="ARBA" id="ARBA00022722"/>
    </source>
</evidence>
<evidence type="ECO:0000259" key="17">
    <source>
        <dbReference type="PROSITE" id="PS51975"/>
    </source>
</evidence>
<dbReference type="PANTHER" id="PTHR10954:SF18">
    <property type="entry name" value="RIBONUCLEASE HII"/>
    <property type="match status" value="1"/>
</dbReference>
<name>A0A1B4V3K1_9GAMM</name>
<evidence type="ECO:0000256" key="14">
    <source>
        <dbReference type="HAMAP-Rule" id="MF_00052"/>
    </source>
</evidence>
<evidence type="ECO:0000256" key="4">
    <source>
        <dbReference type="ARBA" id="ARBA00004496"/>
    </source>
</evidence>
<dbReference type="GO" id="GO:0006298">
    <property type="term" value="P:mismatch repair"/>
    <property type="evidence" value="ECO:0007669"/>
    <property type="project" value="TreeGrafter"/>
</dbReference>
<dbReference type="AlphaFoldDB" id="A0A1B4V3K1"/>
<evidence type="ECO:0000256" key="10">
    <source>
        <dbReference type="ARBA" id="ARBA00022723"/>
    </source>
</evidence>
<feature type="domain" description="RNase H type-2" evidence="17">
    <location>
        <begin position="77"/>
        <end position="266"/>
    </location>
</feature>
<dbReference type="InterPro" id="IPR022898">
    <property type="entry name" value="RNase_HII"/>
</dbReference>
<dbReference type="PANTHER" id="PTHR10954">
    <property type="entry name" value="RIBONUCLEASE H2 SUBUNIT A"/>
    <property type="match status" value="1"/>
</dbReference>
<dbReference type="InterPro" id="IPR012337">
    <property type="entry name" value="RNaseH-like_sf"/>
</dbReference>
<dbReference type="HAMAP" id="MF_00052_B">
    <property type="entry name" value="RNase_HII_B"/>
    <property type="match status" value="1"/>
</dbReference>
<evidence type="ECO:0000256" key="7">
    <source>
        <dbReference type="ARBA" id="ARBA00019179"/>
    </source>
</evidence>
<gene>
    <name evidence="14" type="primary">rnhB</name>
    <name evidence="18" type="ORF">SVA_1380</name>
</gene>
<dbReference type="GO" id="GO:0030145">
    <property type="term" value="F:manganese ion binding"/>
    <property type="evidence" value="ECO:0007669"/>
    <property type="project" value="UniProtKB-UniRule"/>
</dbReference>
<keyword evidence="9 14" id="KW-0540">Nuclease</keyword>
<dbReference type="Pfam" id="PF01351">
    <property type="entry name" value="RNase_HII"/>
    <property type="match status" value="1"/>
</dbReference>
<keyword evidence="8 14" id="KW-0963">Cytoplasm</keyword>
<comment type="function">
    <text evidence="3 14 16">Endonuclease that specifically degrades the RNA of RNA-DNA hybrids.</text>
</comment>
<evidence type="ECO:0000256" key="2">
    <source>
        <dbReference type="ARBA" id="ARBA00001946"/>
    </source>
</evidence>
<dbReference type="PROSITE" id="PS51975">
    <property type="entry name" value="RNASE_H_2"/>
    <property type="match status" value="1"/>
</dbReference>
<comment type="catalytic activity">
    <reaction evidence="1 14 15 16">
        <text>Endonucleolytic cleavage to 5'-phosphomonoester.</text>
        <dbReference type="EC" id="3.1.26.4"/>
    </reaction>
</comment>
<evidence type="ECO:0000256" key="11">
    <source>
        <dbReference type="ARBA" id="ARBA00022759"/>
    </source>
</evidence>
<dbReference type="NCBIfam" id="NF000595">
    <property type="entry name" value="PRK00015.1-3"/>
    <property type="match status" value="1"/>
</dbReference>
<evidence type="ECO:0000256" key="16">
    <source>
        <dbReference type="RuleBase" id="RU003515"/>
    </source>
</evidence>
<dbReference type="NCBIfam" id="NF000594">
    <property type="entry name" value="PRK00015.1-1"/>
    <property type="match status" value="1"/>
</dbReference>
<protein>
    <recommendedName>
        <fullName evidence="7 14">Ribonuclease HII</fullName>
        <shortName evidence="14">RNase HII</shortName>
        <ecNumber evidence="6 14">3.1.26.4</ecNumber>
    </recommendedName>
</protein>
<dbReference type="InterPro" id="IPR024567">
    <property type="entry name" value="RNase_HII/HIII_dom"/>
</dbReference>
<dbReference type="EMBL" id="AP014936">
    <property type="protein sequence ID" value="BAU47945.1"/>
    <property type="molecule type" value="Genomic_DNA"/>
</dbReference>
<evidence type="ECO:0000256" key="5">
    <source>
        <dbReference type="ARBA" id="ARBA00007383"/>
    </source>
</evidence>
<evidence type="ECO:0000256" key="1">
    <source>
        <dbReference type="ARBA" id="ARBA00000077"/>
    </source>
</evidence>
<dbReference type="GO" id="GO:0003723">
    <property type="term" value="F:RNA binding"/>
    <property type="evidence" value="ECO:0007669"/>
    <property type="project" value="UniProtKB-UniRule"/>
</dbReference>
<feature type="binding site" evidence="14 15">
    <location>
        <position position="83"/>
    </location>
    <ligand>
        <name>a divalent metal cation</name>
        <dbReference type="ChEBI" id="CHEBI:60240"/>
    </ligand>
</feature>
<comment type="subcellular location">
    <subcellularLocation>
        <location evidence="4 14">Cytoplasm</location>
    </subcellularLocation>
</comment>
<dbReference type="GO" id="GO:0032299">
    <property type="term" value="C:ribonuclease H2 complex"/>
    <property type="evidence" value="ECO:0007669"/>
    <property type="project" value="TreeGrafter"/>
</dbReference>
<keyword evidence="19" id="KW-1185">Reference proteome</keyword>
<evidence type="ECO:0000256" key="6">
    <source>
        <dbReference type="ARBA" id="ARBA00012180"/>
    </source>
</evidence>
<dbReference type="InterPro" id="IPR036397">
    <property type="entry name" value="RNaseH_sf"/>
</dbReference>
<evidence type="ECO:0000256" key="8">
    <source>
        <dbReference type="ARBA" id="ARBA00022490"/>
    </source>
</evidence>
<dbReference type="EC" id="3.1.26.4" evidence="6 14"/>
<evidence type="ECO:0000313" key="19">
    <source>
        <dbReference type="Proteomes" id="UP000218899"/>
    </source>
</evidence>
<reference evidence="18 19" key="1">
    <citation type="submission" date="2015-08" db="EMBL/GenBank/DDBJ databases">
        <title>Complete genome sequence of Sulfurifustis variabilis.</title>
        <authorList>
            <person name="Miura A."/>
            <person name="Kojima H."/>
            <person name="Fukui M."/>
        </authorList>
    </citation>
    <scope>NUCLEOTIDE SEQUENCE [LARGE SCALE GENOMIC DNA]</scope>
    <source>
        <strain evidence="19">skN76</strain>
    </source>
</reference>
<dbReference type="SUPFAM" id="SSF53098">
    <property type="entry name" value="Ribonuclease H-like"/>
    <property type="match status" value="1"/>
</dbReference>
<dbReference type="InterPro" id="IPR001352">
    <property type="entry name" value="RNase_HII/HIII"/>
</dbReference>
<dbReference type="GO" id="GO:0043137">
    <property type="term" value="P:DNA replication, removal of RNA primer"/>
    <property type="evidence" value="ECO:0007669"/>
    <property type="project" value="TreeGrafter"/>
</dbReference>
<dbReference type="GO" id="GO:0005737">
    <property type="term" value="C:cytoplasm"/>
    <property type="evidence" value="ECO:0007669"/>
    <property type="project" value="UniProtKB-SubCell"/>
</dbReference>
<comment type="cofactor">
    <cofactor evidence="14 15">
        <name>Mn(2+)</name>
        <dbReference type="ChEBI" id="CHEBI:29035"/>
    </cofactor>
    <cofactor evidence="14 15">
        <name>Mg(2+)</name>
        <dbReference type="ChEBI" id="CHEBI:18420"/>
    </cofactor>
    <text evidence="14 15">Manganese or magnesium. Binds 1 divalent metal ion per monomer in the absence of substrate. May bind a second metal ion after substrate binding.</text>
</comment>
<evidence type="ECO:0000256" key="12">
    <source>
        <dbReference type="ARBA" id="ARBA00022801"/>
    </source>
</evidence>
<dbReference type="RefSeq" id="WP_197703397.1">
    <property type="nucleotide sequence ID" value="NZ_AP014936.1"/>
</dbReference>
<accession>A0A1B4V3K1</accession>
<dbReference type="Proteomes" id="UP000218899">
    <property type="component" value="Chromosome"/>
</dbReference>
<evidence type="ECO:0000256" key="15">
    <source>
        <dbReference type="PROSITE-ProRule" id="PRU01319"/>
    </source>
</evidence>
<keyword evidence="10 14" id="KW-0479">Metal-binding</keyword>
<comment type="cofactor">
    <cofactor evidence="2">
        <name>Mg(2+)</name>
        <dbReference type="ChEBI" id="CHEBI:18420"/>
    </cofactor>
</comment>